<dbReference type="EMBL" id="SGPL01000068">
    <property type="protein sequence ID" value="THH18672.1"/>
    <property type="molecule type" value="Genomic_DNA"/>
</dbReference>
<evidence type="ECO:0000313" key="2">
    <source>
        <dbReference type="Proteomes" id="UP000310158"/>
    </source>
</evidence>
<protein>
    <submittedName>
        <fullName evidence="1">Uncharacterized protein</fullName>
    </submittedName>
</protein>
<name>A0A4S4M148_9AGAM</name>
<keyword evidence="2" id="KW-1185">Reference proteome</keyword>
<dbReference type="SUPFAM" id="SSF52540">
    <property type="entry name" value="P-loop containing nucleoside triphosphate hydrolases"/>
    <property type="match status" value="1"/>
</dbReference>
<organism evidence="1 2">
    <name type="scientific">Bondarzewia mesenterica</name>
    <dbReference type="NCBI Taxonomy" id="1095465"/>
    <lineage>
        <taxon>Eukaryota</taxon>
        <taxon>Fungi</taxon>
        <taxon>Dikarya</taxon>
        <taxon>Basidiomycota</taxon>
        <taxon>Agaricomycotina</taxon>
        <taxon>Agaricomycetes</taxon>
        <taxon>Russulales</taxon>
        <taxon>Bondarzewiaceae</taxon>
        <taxon>Bondarzewia</taxon>
    </lineage>
</organism>
<accession>A0A4S4M148</accession>
<dbReference type="Gene3D" id="3.40.50.300">
    <property type="entry name" value="P-loop containing nucleotide triphosphate hydrolases"/>
    <property type="match status" value="1"/>
</dbReference>
<dbReference type="OrthoDB" id="391988at2759"/>
<dbReference type="AlphaFoldDB" id="A0A4S4M148"/>
<comment type="caution">
    <text evidence="1">The sequence shown here is derived from an EMBL/GenBank/DDBJ whole genome shotgun (WGS) entry which is preliminary data.</text>
</comment>
<reference evidence="1 2" key="1">
    <citation type="submission" date="2019-02" db="EMBL/GenBank/DDBJ databases">
        <title>Genome sequencing of the rare red list fungi Bondarzewia mesenterica.</title>
        <authorList>
            <person name="Buettner E."/>
            <person name="Kellner H."/>
        </authorList>
    </citation>
    <scope>NUCLEOTIDE SEQUENCE [LARGE SCALE GENOMIC DNA]</scope>
    <source>
        <strain evidence="1 2">DSM 108281</strain>
    </source>
</reference>
<evidence type="ECO:0000313" key="1">
    <source>
        <dbReference type="EMBL" id="THH18672.1"/>
    </source>
</evidence>
<proteinExistence type="predicted"/>
<gene>
    <name evidence="1" type="ORF">EW146_g2332</name>
</gene>
<sequence>MNMDHETRSGSASSVLSSTVEDIADGLRFRILVLGKTGCGKSSLMNAVFDVPVAGSAQILSPNGHFQTVLHEQQVSHRDPGAADVNEELCPNENSRFVLHDSRGFEPGDEDGLKMVKDFIQDRMSLPLEKRLHAIWICITTPVGNDRIIETGVEEILKMRGRIAPVIVVFTKYDRLFYSEEQNLDDATIMELDEAEIRKLSMVNADSAFQQSCIRPLAELVGEVPIVRASTQKPHFEDLVLELVEITDLHIREHSDVTGRARTDPVSVGRKSYWSGLLSSVDFTGKKLKVCLDTIHGNVIAVWNMRDPINYLVSDEFKAEMSQIVEDLADLRTDNPDVAFPNITLSDAVATAGAISSMNPPGAVFLTGTVVIGFATGRVSRYIATRPPGNVRCIMGYIVDLTVIMHRLFHQSSIVSETAVKAILNEYASGTRTHVHNAIRRFDTTKTNLITGERVLDEIIRLIRENCGRLN</sequence>
<dbReference type="InterPro" id="IPR027417">
    <property type="entry name" value="P-loop_NTPase"/>
</dbReference>
<dbReference type="Proteomes" id="UP000310158">
    <property type="component" value="Unassembled WGS sequence"/>
</dbReference>